<evidence type="ECO:0000313" key="4">
    <source>
        <dbReference type="Proteomes" id="UP000800038"/>
    </source>
</evidence>
<keyword evidence="2" id="KW-0732">Signal</keyword>
<evidence type="ECO:0000256" key="1">
    <source>
        <dbReference type="SAM" id="Phobius"/>
    </source>
</evidence>
<keyword evidence="1" id="KW-0472">Membrane</keyword>
<dbReference type="OrthoDB" id="3438213at2759"/>
<keyword evidence="4" id="KW-1185">Reference proteome</keyword>
<evidence type="ECO:0000313" key="3">
    <source>
        <dbReference type="EMBL" id="KAF1938228.1"/>
    </source>
</evidence>
<reference evidence="3" key="1">
    <citation type="journal article" date="2020" name="Stud. Mycol.">
        <title>101 Dothideomycetes genomes: a test case for predicting lifestyles and emergence of pathogens.</title>
        <authorList>
            <person name="Haridas S."/>
            <person name="Albert R."/>
            <person name="Binder M."/>
            <person name="Bloem J."/>
            <person name="Labutti K."/>
            <person name="Salamov A."/>
            <person name="Andreopoulos B."/>
            <person name="Baker S."/>
            <person name="Barry K."/>
            <person name="Bills G."/>
            <person name="Bluhm B."/>
            <person name="Cannon C."/>
            <person name="Castanera R."/>
            <person name="Culley D."/>
            <person name="Daum C."/>
            <person name="Ezra D."/>
            <person name="Gonzalez J."/>
            <person name="Henrissat B."/>
            <person name="Kuo A."/>
            <person name="Liang C."/>
            <person name="Lipzen A."/>
            <person name="Lutzoni F."/>
            <person name="Magnuson J."/>
            <person name="Mondo S."/>
            <person name="Nolan M."/>
            <person name="Ohm R."/>
            <person name="Pangilinan J."/>
            <person name="Park H.-J."/>
            <person name="Ramirez L."/>
            <person name="Alfaro M."/>
            <person name="Sun H."/>
            <person name="Tritt A."/>
            <person name="Yoshinaga Y."/>
            <person name="Zwiers L.-H."/>
            <person name="Turgeon B."/>
            <person name="Goodwin S."/>
            <person name="Spatafora J."/>
            <person name="Crous P."/>
            <person name="Grigoriev I."/>
        </authorList>
    </citation>
    <scope>NUCLEOTIDE SEQUENCE</scope>
    <source>
        <strain evidence="3">CBS 161.51</strain>
    </source>
</reference>
<dbReference type="AlphaFoldDB" id="A0A6A5SF79"/>
<proteinExistence type="predicted"/>
<sequence>MLSSFLASFVILLSVFHLAAAALEHKLMPVAKFEAKLEVRQVSAIPSQSELCLDYERTANMSTVGANSSYRTVFMQKANVGTMVSARMMNSAQAKLPALTADQTLNTVCGNWTEIALKEAEANFTRGIVAQFSTEGLPVGIRAGPEVIAIVGVICTLFSVVWVFSA</sequence>
<keyword evidence="1" id="KW-1133">Transmembrane helix</keyword>
<feature type="chain" id="PRO_5025689745" description="Metal tolerance protein 3" evidence="2">
    <location>
        <begin position="22"/>
        <end position="166"/>
    </location>
</feature>
<protein>
    <recommendedName>
        <fullName evidence="5">Metal tolerance protein 3</fullName>
    </recommendedName>
</protein>
<name>A0A6A5SF79_9PLEO</name>
<feature type="signal peptide" evidence="2">
    <location>
        <begin position="1"/>
        <end position="21"/>
    </location>
</feature>
<keyword evidence="1" id="KW-0812">Transmembrane</keyword>
<gene>
    <name evidence="3" type="ORF">EJ02DRAFT_30159</name>
</gene>
<evidence type="ECO:0000256" key="2">
    <source>
        <dbReference type="SAM" id="SignalP"/>
    </source>
</evidence>
<evidence type="ECO:0008006" key="5">
    <source>
        <dbReference type="Google" id="ProtNLM"/>
    </source>
</evidence>
<organism evidence="3 4">
    <name type="scientific">Clathrospora elynae</name>
    <dbReference type="NCBI Taxonomy" id="706981"/>
    <lineage>
        <taxon>Eukaryota</taxon>
        <taxon>Fungi</taxon>
        <taxon>Dikarya</taxon>
        <taxon>Ascomycota</taxon>
        <taxon>Pezizomycotina</taxon>
        <taxon>Dothideomycetes</taxon>
        <taxon>Pleosporomycetidae</taxon>
        <taxon>Pleosporales</taxon>
        <taxon>Diademaceae</taxon>
        <taxon>Clathrospora</taxon>
    </lineage>
</organism>
<dbReference type="Proteomes" id="UP000800038">
    <property type="component" value="Unassembled WGS sequence"/>
</dbReference>
<feature type="transmembrane region" description="Helical" evidence="1">
    <location>
        <begin position="147"/>
        <end position="165"/>
    </location>
</feature>
<dbReference type="EMBL" id="ML976111">
    <property type="protein sequence ID" value="KAF1938228.1"/>
    <property type="molecule type" value="Genomic_DNA"/>
</dbReference>
<accession>A0A6A5SF79</accession>